<dbReference type="AlphaFoldDB" id="A0A2R8C161"/>
<dbReference type="PANTHER" id="PTHR43649">
    <property type="entry name" value="ARABINOSE-BINDING PROTEIN-RELATED"/>
    <property type="match status" value="1"/>
</dbReference>
<evidence type="ECO:0000256" key="1">
    <source>
        <dbReference type="ARBA" id="ARBA00004418"/>
    </source>
</evidence>
<feature type="signal peptide" evidence="3">
    <location>
        <begin position="1"/>
        <end position="21"/>
    </location>
</feature>
<reference evidence="4 5" key="1">
    <citation type="submission" date="2018-03" db="EMBL/GenBank/DDBJ databases">
        <authorList>
            <person name="Keele B.F."/>
        </authorList>
    </citation>
    <scope>NUCLEOTIDE SEQUENCE [LARGE SCALE GENOMIC DNA]</scope>
    <source>
        <strain evidence="4 5">CECT 8504</strain>
    </source>
</reference>
<dbReference type="InterPro" id="IPR050490">
    <property type="entry name" value="Bact_solute-bd_prot1"/>
</dbReference>
<proteinExistence type="inferred from homology"/>
<evidence type="ECO:0000313" key="4">
    <source>
        <dbReference type="EMBL" id="SPJ26157.1"/>
    </source>
</evidence>
<comment type="subcellular location">
    <subcellularLocation>
        <location evidence="1">Periplasm</location>
    </subcellularLocation>
</comment>
<name>A0A2R8C161_9RHOB</name>
<gene>
    <name evidence="4" type="primary">yesO_1</name>
    <name evidence="4" type="ORF">PAA8504_04013</name>
</gene>
<keyword evidence="5" id="KW-1185">Reference proteome</keyword>
<dbReference type="OrthoDB" id="7317090at2"/>
<evidence type="ECO:0000313" key="5">
    <source>
        <dbReference type="Proteomes" id="UP000244912"/>
    </source>
</evidence>
<dbReference type="Pfam" id="PF01547">
    <property type="entry name" value="SBP_bac_1"/>
    <property type="match status" value="1"/>
</dbReference>
<dbReference type="Proteomes" id="UP000244912">
    <property type="component" value="Unassembled WGS sequence"/>
</dbReference>
<evidence type="ECO:0000256" key="3">
    <source>
        <dbReference type="SAM" id="SignalP"/>
    </source>
</evidence>
<sequence length="421" mass="45572">MTTRILSLALATTALAGAANAADLRMSWWGGDSRHEATQAALEVCGEKHGHTISPEFTGWSGHFEKVATQIAGGTEADIMQINWPWLPIFSKNGDGFADLRELSDTIDLSQWSDAQLEAGSVGGTLNGLLVSTTGRLFVFNTTTWEEAGLELPTTWDELIAAGPVFAETLGEEYYPMEAIGLDAALIVTLYGTQKTGKSLIDAETNQINWTVEEMTDAIEFYQSLVDNHVILPWRDQLASGVQALHENPKWTNGEIAGTYQWDSTYFKISDPLAEGEEIEYVGLLDLDGQQTPGIYRKASMVFSISANSDNQQAAAEVLNCLLNEPEGVAAMGSARGVPASKAALEQLQSEDAIAPEQADAQAKILEAEGPAIHPFMEHPDVRSAMQDNLEAFAYGQIDAATAADEMLYAIEEVLTDNFDS</sequence>
<protein>
    <submittedName>
        <fullName evidence="4">ABC transporter substrate-binding protein YesO</fullName>
    </submittedName>
</protein>
<evidence type="ECO:0000256" key="2">
    <source>
        <dbReference type="ARBA" id="ARBA00008520"/>
    </source>
</evidence>
<dbReference type="Gene3D" id="3.40.190.10">
    <property type="entry name" value="Periplasmic binding protein-like II"/>
    <property type="match status" value="2"/>
</dbReference>
<dbReference type="GO" id="GO:0042597">
    <property type="term" value="C:periplasmic space"/>
    <property type="evidence" value="ECO:0007669"/>
    <property type="project" value="UniProtKB-SubCell"/>
</dbReference>
<dbReference type="EMBL" id="ONZF01000015">
    <property type="protein sequence ID" value="SPJ26157.1"/>
    <property type="molecule type" value="Genomic_DNA"/>
</dbReference>
<keyword evidence="3" id="KW-0732">Signal</keyword>
<dbReference type="RefSeq" id="WP_108895867.1">
    <property type="nucleotide sequence ID" value="NZ_ONZF01000015.1"/>
</dbReference>
<dbReference type="InterPro" id="IPR006059">
    <property type="entry name" value="SBP"/>
</dbReference>
<dbReference type="SUPFAM" id="SSF53850">
    <property type="entry name" value="Periplasmic binding protein-like II"/>
    <property type="match status" value="1"/>
</dbReference>
<accession>A0A2R8C161</accession>
<comment type="similarity">
    <text evidence="2">Belongs to the bacterial solute-binding protein 1 family.</text>
</comment>
<dbReference type="PANTHER" id="PTHR43649:SF11">
    <property type="entry name" value="ABC TRANSPORTER SUBSTRATE-BINDING PROTEIN YESO-RELATED"/>
    <property type="match status" value="1"/>
</dbReference>
<organism evidence="4 5">
    <name type="scientific">Palleronia abyssalis</name>
    <dbReference type="NCBI Taxonomy" id="1501240"/>
    <lineage>
        <taxon>Bacteria</taxon>
        <taxon>Pseudomonadati</taxon>
        <taxon>Pseudomonadota</taxon>
        <taxon>Alphaproteobacteria</taxon>
        <taxon>Rhodobacterales</taxon>
        <taxon>Roseobacteraceae</taxon>
        <taxon>Palleronia</taxon>
    </lineage>
</organism>
<feature type="chain" id="PRO_5015308388" evidence="3">
    <location>
        <begin position="22"/>
        <end position="421"/>
    </location>
</feature>